<dbReference type="SUPFAM" id="SSF53850">
    <property type="entry name" value="Periplasmic binding protein-like II"/>
    <property type="match status" value="2"/>
</dbReference>
<accession>A0A381Z048</accession>
<protein>
    <recommendedName>
        <fullName evidence="2">Solute-binding protein family 5 domain-containing protein</fullName>
    </recommendedName>
</protein>
<feature type="domain" description="Solute-binding protein family 5" evidence="2">
    <location>
        <begin position="258"/>
        <end position="548"/>
    </location>
</feature>
<dbReference type="Gene3D" id="3.10.105.10">
    <property type="entry name" value="Dipeptide-binding Protein, Domain 3"/>
    <property type="match status" value="2"/>
</dbReference>
<dbReference type="GO" id="GO:0015833">
    <property type="term" value="P:peptide transport"/>
    <property type="evidence" value="ECO:0007669"/>
    <property type="project" value="TreeGrafter"/>
</dbReference>
<keyword evidence="1" id="KW-0732">Signal</keyword>
<evidence type="ECO:0000256" key="1">
    <source>
        <dbReference type="ARBA" id="ARBA00022729"/>
    </source>
</evidence>
<dbReference type="InterPro" id="IPR039424">
    <property type="entry name" value="SBP_5"/>
</dbReference>
<dbReference type="InterPro" id="IPR000914">
    <property type="entry name" value="SBP_5_dom"/>
</dbReference>
<dbReference type="AlphaFoldDB" id="A0A381Z048"/>
<reference evidence="3" key="1">
    <citation type="submission" date="2018-05" db="EMBL/GenBank/DDBJ databases">
        <authorList>
            <person name="Lanie J.A."/>
            <person name="Ng W.-L."/>
            <person name="Kazmierczak K.M."/>
            <person name="Andrzejewski T.M."/>
            <person name="Davidsen T.M."/>
            <person name="Wayne K.J."/>
            <person name="Tettelin H."/>
            <person name="Glass J.I."/>
            <person name="Rusch D."/>
            <person name="Podicherti R."/>
            <person name="Tsui H.-C.T."/>
            <person name="Winkler M.E."/>
        </authorList>
    </citation>
    <scope>NUCLEOTIDE SEQUENCE</scope>
</reference>
<dbReference type="CDD" id="cd00995">
    <property type="entry name" value="PBP2_NikA_DppA_OppA_like"/>
    <property type="match status" value="1"/>
</dbReference>
<dbReference type="GO" id="GO:1904680">
    <property type="term" value="F:peptide transmembrane transporter activity"/>
    <property type="evidence" value="ECO:0007669"/>
    <property type="project" value="TreeGrafter"/>
</dbReference>
<dbReference type="EMBL" id="UINC01019514">
    <property type="protein sequence ID" value="SVA82666.1"/>
    <property type="molecule type" value="Genomic_DNA"/>
</dbReference>
<proteinExistence type="predicted"/>
<dbReference type="Gene3D" id="3.40.190.10">
    <property type="entry name" value="Periplasmic binding protein-like II"/>
    <property type="match status" value="1"/>
</dbReference>
<organism evidence="3">
    <name type="scientific">marine metagenome</name>
    <dbReference type="NCBI Taxonomy" id="408172"/>
    <lineage>
        <taxon>unclassified sequences</taxon>
        <taxon>metagenomes</taxon>
        <taxon>ecological metagenomes</taxon>
    </lineage>
</organism>
<dbReference type="PANTHER" id="PTHR30290">
    <property type="entry name" value="PERIPLASMIC BINDING COMPONENT OF ABC TRANSPORTER"/>
    <property type="match status" value="1"/>
</dbReference>
<evidence type="ECO:0000259" key="2">
    <source>
        <dbReference type="Pfam" id="PF00496"/>
    </source>
</evidence>
<sequence length="561" mass="63168">MILKNIKFFATTALYFLLFVLYPTFSSAEEVRKLTLWAREQGAAPAAHTAALLIAQTWEDLGLEVEVKAVPWPQMADQIWYKRGGESSDEDSWDVTMWQMVSRPERSDPDEFTVNLFHTTTAPKGYNFIGYLDPAYDAIADESRRTMDPVKRKVLIDQAQQHLADAAVNAYLVHPLMNYAYDNTQFKDGTAIEQAGMGIKNIWTYLNIEPIGGNKDLIAQSPDEIQAINPFFISGGTDSWITENIWDRMLRIGSDGVPVPWAAESYNWVDETTIDVTLRPGMKWHDGNPVTTEDVIFSFSATQDIEMIPMYARFVKNITSMEDLGGGTVRFHLDSANAAFLTSTLAKLNLVPKHYYGPLLDALKGTGNNAETILEEKRIGSGPFKFVDWRPREQVVLTANTDHFNPPKIERWIVKEIPNVEAALGMFRKGEINFISYYTGDPTVLEDITAKDGDITLRKSVDIGFQYLAFNHRRAPFNDVHLRRALSLSIDRDMMVNAAWNGNAVRAGSHVSPALSYYHKEGIENFETGIDLAKQILEEGGYKIKGGKLHYPDGVSEQYPN</sequence>
<dbReference type="PANTHER" id="PTHR30290:SF38">
    <property type="entry name" value="D,D-DIPEPTIDE-BINDING PERIPLASMIC PROTEIN DDPA-RELATED"/>
    <property type="match status" value="1"/>
</dbReference>
<name>A0A381Z048_9ZZZZ</name>
<dbReference type="Pfam" id="PF00496">
    <property type="entry name" value="SBP_bac_5"/>
    <property type="match status" value="1"/>
</dbReference>
<gene>
    <name evidence="3" type="ORF">METZ01_LOCUS135520</name>
</gene>
<evidence type="ECO:0000313" key="3">
    <source>
        <dbReference type="EMBL" id="SVA82666.1"/>
    </source>
</evidence>